<reference evidence="3 4" key="1">
    <citation type="submission" date="2016-01" db="EMBL/GenBank/DDBJ databases">
        <title>Investigation of taxonomic status of Bacillus aminovorans.</title>
        <authorList>
            <person name="Verma A."/>
            <person name="Pal Y."/>
            <person name="Krishnamurthi S."/>
        </authorList>
    </citation>
    <scope>NUCLEOTIDE SEQUENCE [LARGE SCALE GENOMIC DNA]</scope>
    <source>
        <strain evidence="2 3">DSM 1314</strain>
        <strain evidence="1 4">DSM 4337</strain>
    </source>
</reference>
<dbReference type="AlphaFoldDB" id="A0A177KRQ3"/>
<dbReference type="Pfam" id="PF15525">
    <property type="entry name" value="DUF4652"/>
    <property type="match status" value="1"/>
</dbReference>
<evidence type="ECO:0000313" key="2">
    <source>
        <dbReference type="EMBL" id="OAH58124.1"/>
    </source>
</evidence>
<evidence type="ECO:0000313" key="1">
    <source>
        <dbReference type="EMBL" id="OAH55999.1"/>
    </source>
</evidence>
<gene>
    <name evidence="1" type="ORF">AWH48_04830</name>
    <name evidence="2" type="ORF">AWH49_05360</name>
</gene>
<evidence type="ECO:0000313" key="3">
    <source>
        <dbReference type="Proteomes" id="UP000076935"/>
    </source>
</evidence>
<keyword evidence="3" id="KW-1185">Reference proteome</keyword>
<dbReference type="STRING" id="29332.AWH48_04830"/>
<dbReference type="InterPro" id="IPR028102">
    <property type="entry name" value="DUF4652"/>
</dbReference>
<dbReference type="EMBL" id="LQWY01000073">
    <property type="protein sequence ID" value="OAH58124.1"/>
    <property type="molecule type" value="Genomic_DNA"/>
</dbReference>
<dbReference type="Proteomes" id="UP000076935">
    <property type="component" value="Unassembled WGS sequence"/>
</dbReference>
<proteinExistence type="predicted"/>
<dbReference type="RefSeq" id="WP_018393909.1">
    <property type="nucleotide sequence ID" value="NZ_JBCNAN010000021.1"/>
</dbReference>
<accession>A0A177KRQ3</accession>
<dbReference type="Proteomes" id="UP000077271">
    <property type="component" value="Unassembled WGS sequence"/>
</dbReference>
<comment type="caution">
    <text evidence="1">The sequence shown here is derived from an EMBL/GenBank/DDBJ whole genome shotgun (WGS) entry which is preliminary data.</text>
</comment>
<name>A0A177KRQ3_9BACI</name>
<evidence type="ECO:0000313" key="4">
    <source>
        <dbReference type="Proteomes" id="UP000077271"/>
    </source>
</evidence>
<sequence length="196" mass="21980">MKRAVLLFFVISLGFILLARYQAEDPEPVEEKPIVEDKKPVLEEPNRLFITEKTDSFELEFGTGWKVSPNGEKEAAIEGRGPDSVEEGEGVLVVKEGETTTLFSWPADEKQETVKYVEWKDDTHVYVIVGFSQGTVTKGGSLYELNVETGDTKEVVISNDPKEEVVLVNVEEGTYTLHTYEDDNFMNGSTEEIPLP</sequence>
<dbReference type="OrthoDB" id="2882585at2"/>
<dbReference type="Gene3D" id="2.40.128.660">
    <property type="entry name" value="Uncharacterised protein PF15525, DUF4652"/>
    <property type="match status" value="1"/>
</dbReference>
<protein>
    <recommendedName>
        <fullName evidence="5">DUF4652 domain-containing protein</fullName>
    </recommendedName>
</protein>
<dbReference type="EMBL" id="LQWZ01000023">
    <property type="protein sequence ID" value="OAH55999.1"/>
    <property type="molecule type" value="Genomic_DNA"/>
</dbReference>
<evidence type="ECO:0008006" key="5">
    <source>
        <dbReference type="Google" id="ProtNLM"/>
    </source>
</evidence>
<organism evidence="1 4">
    <name type="scientific">Domibacillus aminovorans</name>
    <dbReference type="NCBI Taxonomy" id="29332"/>
    <lineage>
        <taxon>Bacteria</taxon>
        <taxon>Bacillati</taxon>
        <taxon>Bacillota</taxon>
        <taxon>Bacilli</taxon>
        <taxon>Bacillales</taxon>
        <taxon>Bacillaceae</taxon>
        <taxon>Domibacillus</taxon>
    </lineage>
</organism>